<accession>W0V0F2</accession>
<gene>
    <name evidence="1" type="ORF">GJA_1671</name>
</gene>
<dbReference type="AlphaFoldDB" id="W0V0F2"/>
<dbReference type="EMBL" id="HG322949">
    <property type="protein sequence ID" value="CDG82309.1"/>
    <property type="molecule type" value="Genomic_DNA"/>
</dbReference>
<dbReference type="Proteomes" id="UP000027604">
    <property type="component" value="Chromosome I"/>
</dbReference>
<dbReference type="KEGG" id="jag:GJA_1671"/>
<keyword evidence="2" id="KW-1185">Reference proteome</keyword>
<organism evidence="1 2">
    <name type="scientific">Janthinobacterium agaricidamnosum NBRC 102515 = DSM 9628</name>
    <dbReference type="NCBI Taxonomy" id="1349767"/>
    <lineage>
        <taxon>Bacteria</taxon>
        <taxon>Pseudomonadati</taxon>
        <taxon>Pseudomonadota</taxon>
        <taxon>Betaproteobacteria</taxon>
        <taxon>Burkholderiales</taxon>
        <taxon>Oxalobacteraceae</taxon>
        <taxon>Janthinobacterium</taxon>
    </lineage>
</organism>
<protein>
    <submittedName>
        <fullName evidence="1">Uncharacterized protein</fullName>
    </submittedName>
</protein>
<reference evidence="1 2" key="1">
    <citation type="journal article" date="2015" name="Genome Announc.">
        <title>Genome Sequence of Mushroom Soft-Rot Pathogen Janthinobacterium agaricidamnosum.</title>
        <authorList>
            <person name="Graupner K."/>
            <person name="Lackner G."/>
            <person name="Hertweck C."/>
        </authorList>
    </citation>
    <scope>NUCLEOTIDE SEQUENCE [LARGE SCALE GENOMIC DNA]</scope>
    <source>
        <strain evidence="2">NBRC 102515 / DSM 9628</strain>
    </source>
</reference>
<sequence length="37" mass="4329">MLHKIGYGVILSATLYYVSSRTPPQWPLQLIVWQCYC</sequence>
<name>W0V0F2_9BURK</name>
<dbReference type="HOGENOM" id="CLU_3344588_0_0_4"/>
<proteinExistence type="predicted"/>
<evidence type="ECO:0000313" key="1">
    <source>
        <dbReference type="EMBL" id="CDG82309.1"/>
    </source>
</evidence>
<evidence type="ECO:0000313" key="2">
    <source>
        <dbReference type="Proteomes" id="UP000027604"/>
    </source>
</evidence>